<accession>A0A1Q9DZY6</accession>
<comment type="caution">
    <text evidence="2">The sequence shown here is derived from an EMBL/GenBank/DDBJ whole genome shotgun (WGS) entry which is preliminary data.</text>
</comment>
<evidence type="ECO:0000313" key="3">
    <source>
        <dbReference type="Proteomes" id="UP000186817"/>
    </source>
</evidence>
<organism evidence="2 3">
    <name type="scientific">Symbiodinium microadriaticum</name>
    <name type="common">Dinoflagellate</name>
    <name type="synonym">Zooxanthella microadriatica</name>
    <dbReference type="NCBI Taxonomy" id="2951"/>
    <lineage>
        <taxon>Eukaryota</taxon>
        <taxon>Sar</taxon>
        <taxon>Alveolata</taxon>
        <taxon>Dinophyceae</taxon>
        <taxon>Suessiales</taxon>
        <taxon>Symbiodiniaceae</taxon>
        <taxon>Symbiodinium</taxon>
    </lineage>
</organism>
<gene>
    <name evidence="2" type="ORF">AK812_SmicGene16576</name>
</gene>
<dbReference type="Proteomes" id="UP000186817">
    <property type="component" value="Unassembled WGS sequence"/>
</dbReference>
<evidence type="ECO:0000313" key="2">
    <source>
        <dbReference type="EMBL" id="OLQ00731.1"/>
    </source>
</evidence>
<sequence length="660" mass="74181">MAGLCKHGSRQAREEAPHLFRQICVMSQPSANVDGIIFAWSQESLAALAPASVHVRDCFAAAWSSSAAESLFYGQSLQTVIGPKLTASLQLTDTDFSRAFKSVARAAMDQLRTELPFKCHMLGKAAAQDVEVLPGKQPKDGKFEVIFPVLLPEEGSFDWELSDRMILDWCEKSGIQRNRGYRWRTSNDRPDMQMNVPELDNLSIRRALRPRKEGSNRGMLMMIQHDLRLPDLNSWIMLLSGKEESESDDDQEAHLVQGVYHGRNMPNFLVVELKSNLLASERKELMGRSFLIEKLAADGKAGEAARMALYVGMAEARFTINSAAAAVPEIALVMLMSVKSGLLLKADQMISGAKLKNNKVMVGDPTADFKKRTQELLLKQKQEKVNAEFEQQQEIQRAAKKARKEAAEAARQAEVERRAAAGEEPLKDEEMRPAEAGFLLQVLGLGACRDTVAEQHEKGDDNDDDPMEALWKAWDLLLFPSNEAFRDFRDEFITMRFLAPFAMLVLVQLGPKLVQKLVEPCCVQGPDDIDIEKPWSVLTEDEKQRISDEPLKWLGKRYYINFVARLLSPPLRLVFFHVVPCLLVLRCSWNEDAESAWQLFVKAVLTSLYGLYLPLSLRCFVDFGWKVLQSRDQYSGRANSGGATPSFTAKAYSTPGYMMF</sequence>
<name>A0A1Q9DZY6_SYMMI</name>
<protein>
    <submittedName>
        <fullName evidence="2">Uncharacterized protein</fullName>
    </submittedName>
</protein>
<dbReference type="EMBL" id="LSRX01000318">
    <property type="protein sequence ID" value="OLQ00731.1"/>
    <property type="molecule type" value="Genomic_DNA"/>
</dbReference>
<reference evidence="2 3" key="1">
    <citation type="submission" date="2016-02" db="EMBL/GenBank/DDBJ databases">
        <title>Genome analysis of coral dinoflagellate symbionts highlights evolutionary adaptations to a symbiotic lifestyle.</title>
        <authorList>
            <person name="Aranda M."/>
            <person name="Li Y."/>
            <person name="Liew Y.J."/>
            <person name="Baumgarten S."/>
            <person name="Simakov O."/>
            <person name="Wilson M."/>
            <person name="Piel J."/>
            <person name="Ashoor H."/>
            <person name="Bougouffa S."/>
            <person name="Bajic V.B."/>
            <person name="Ryu T."/>
            <person name="Ravasi T."/>
            <person name="Bayer T."/>
            <person name="Micklem G."/>
            <person name="Kim H."/>
            <person name="Bhak J."/>
            <person name="Lajeunesse T.C."/>
            <person name="Voolstra C.R."/>
        </authorList>
    </citation>
    <scope>NUCLEOTIDE SEQUENCE [LARGE SCALE GENOMIC DNA]</scope>
    <source>
        <strain evidence="2 3">CCMP2467</strain>
    </source>
</reference>
<keyword evidence="3" id="KW-1185">Reference proteome</keyword>
<dbReference type="OrthoDB" id="444844at2759"/>
<dbReference type="AlphaFoldDB" id="A0A1Q9DZY6"/>
<evidence type="ECO:0000256" key="1">
    <source>
        <dbReference type="SAM" id="MobiDB-lite"/>
    </source>
</evidence>
<proteinExistence type="predicted"/>
<feature type="region of interest" description="Disordered" evidence="1">
    <location>
        <begin position="406"/>
        <end position="428"/>
    </location>
</feature>